<protein>
    <recommendedName>
        <fullName evidence="4">DUF2802 domain-containing protein</fullName>
    </recommendedName>
</protein>
<keyword evidence="1" id="KW-0175">Coiled coil</keyword>
<keyword evidence="2" id="KW-0472">Membrane</keyword>
<keyword evidence="2" id="KW-1133">Transmembrane helix</keyword>
<feature type="transmembrane region" description="Helical" evidence="2">
    <location>
        <begin position="6"/>
        <end position="29"/>
    </location>
</feature>
<proteinExistence type="predicted"/>
<name>A0A0W8G5M9_9ZZZZ</name>
<evidence type="ECO:0000313" key="3">
    <source>
        <dbReference type="EMBL" id="KUG28429.1"/>
    </source>
</evidence>
<keyword evidence="2" id="KW-0812">Transmembrane</keyword>
<evidence type="ECO:0000256" key="1">
    <source>
        <dbReference type="SAM" id="Coils"/>
    </source>
</evidence>
<feature type="coiled-coil region" evidence="1">
    <location>
        <begin position="29"/>
        <end position="98"/>
    </location>
</feature>
<gene>
    <name evidence="3" type="ORF">ASZ90_001670</name>
</gene>
<sequence>MSAESFLILFLTVSELALIALVVVFFSRLRRSEGLLHRMQNNQEQLLEKLRVNAQLEQELVSSFKRRHAELLALDEKLEERRVELERLLKQAREMSRSPQFLRQVIQNGHKKGQSIAALAKATGLAPDEVRLILEQAAS</sequence>
<reference evidence="3" key="1">
    <citation type="journal article" date="2015" name="Proc. Natl. Acad. Sci. U.S.A.">
        <title>Networks of energetic and metabolic interactions define dynamics in microbial communities.</title>
        <authorList>
            <person name="Embree M."/>
            <person name="Liu J.K."/>
            <person name="Al-Bassam M.M."/>
            <person name="Zengler K."/>
        </authorList>
    </citation>
    <scope>NUCLEOTIDE SEQUENCE</scope>
</reference>
<dbReference type="AlphaFoldDB" id="A0A0W8G5M9"/>
<evidence type="ECO:0000256" key="2">
    <source>
        <dbReference type="SAM" id="Phobius"/>
    </source>
</evidence>
<evidence type="ECO:0008006" key="4">
    <source>
        <dbReference type="Google" id="ProtNLM"/>
    </source>
</evidence>
<comment type="caution">
    <text evidence="3">The sequence shown here is derived from an EMBL/GenBank/DDBJ whole genome shotgun (WGS) entry which is preliminary data.</text>
</comment>
<dbReference type="EMBL" id="LNQE01000219">
    <property type="protein sequence ID" value="KUG28429.1"/>
    <property type="molecule type" value="Genomic_DNA"/>
</dbReference>
<accession>A0A0W8G5M9</accession>
<organism evidence="3">
    <name type="scientific">hydrocarbon metagenome</name>
    <dbReference type="NCBI Taxonomy" id="938273"/>
    <lineage>
        <taxon>unclassified sequences</taxon>
        <taxon>metagenomes</taxon>
        <taxon>ecological metagenomes</taxon>
    </lineage>
</organism>